<accession>A0A168S8E6</accession>
<dbReference type="AlphaFoldDB" id="A0A168S8E6"/>
<keyword evidence="1" id="KW-0175">Coiled coil</keyword>
<proteinExistence type="predicted"/>
<feature type="region of interest" description="Disordered" evidence="2">
    <location>
        <begin position="335"/>
        <end position="359"/>
    </location>
</feature>
<dbReference type="Proteomes" id="UP000078561">
    <property type="component" value="Unassembled WGS sequence"/>
</dbReference>
<dbReference type="SUPFAM" id="SSF50729">
    <property type="entry name" value="PH domain-like"/>
    <property type="match status" value="1"/>
</dbReference>
<dbReference type="InterPro" id="IPR053005">
    <property type="entry name" value="Nuclear_Pos-Cytoskel_Interact"/>
</dbReference>
<dbReference type="EMBL" id="LT554871">
    <property type="protein sequence ID" value="SAM08054.1"/>
    <property type="molecule type" value="Genomic_DNA"/>
</dbReference>
<dbReference type="OrthoDB" id="2149224at2759"/>
<dbReference type="STRING" id="4829.A0A168S8E6"/>
<organism evidence="4">
    <name type="scientific">Absidia glauca</name>
    <name type="common">Pin mould</name>
    <dbReference type="NCBI Taxonomy" id="4829"/>
    <lineage>
        <taxon>Eukaryota</taxon>
        <taxon>Fungi</taxon>
        <taxon>Fungi incertae sedis</taxon>
        <taxon>Mucoromycota</taxon>
        <taxon>Mucoromycotina</taxon>
        <taxon>Mucoromycetes</taxon>
        <taxon>Mucorales</taxon>
        <taxon>Cunninghamellaceae</taxon>
        <taxon>Absidia</taxon>
    </lineage>
</organism>
<dbReference type="InterPro" id="IPR024774">
    <property type="entry name" value="PH_dom-Mcp5-type"/>
</dbReference>
<dbReference type="PROSITE" id="PS50003">
    <property type="entry name" value="PH_DOMAIN"/>
    <property type="match status" value="1"/>
</dbReference>
<feature type="domain" description="PH" evidence="3">
    <location>
        <begin position="544"/>
        <end position="647"/>
    </location>
</feature>
<evidence type="ECO:0000256" key="1">
    <source>
        <dbReference type="SAM" id="Coils"/>
    </source>
</evidence>
<feature type="compositionally biased region" description="Polar residues" evidence="2">
    <location>
        <begin position="678"/>
        <end position="692"/>
    </location>
</feature>
<evidence type="ECO:0000313" key="4">
    <source>
        <dbReference type="EMBL" id="SAM08054.1"/>
    </source>
</evidence>
<dbReference type="InterPro" id="IPR001849">
    <property type="entry name" value="PH_domain"/>
</dbReference>
<keyword evidence="5" id="KW-1185">Reference proteome</keyword>
<protein>
    <recommendedName>
        <fullName evidence="3">PH domain-containing protein</fullName>
    </recommendedName>
</protein>
<feature type="region of interest" description="Disordered" evidence="2">
    <location>
        <begin position="456"/>
        <end position="510"/>
    </location>
</feature>
<feature type="compositionally biased region" description="Low complexity" evidence="2">
    <location>
        <begin position="342"/>
        <end position="356"/>
    </location>
</feature>
<dbReference type="PANTHER" id="PTHR28190:SF2">
    <property type="entry name" value="MIGRATION PROTEIN, PUTATIVE (AFU_ORTHOLOGUE AFUA_2G07730)-RELATED"/>
    <property type="match status" value="1"/>
</dbReference>
<dbReference type="Pfam" id="PF12814">
    <property type="entry name" value="Mcp5_PH"/>
    <property type="match status" value="1"/>
</dbReference>
<sequence>MVSQASNFKEDVDDSKMKLPLQMASSASLPTTEMTLPAKMPHTRRVTKSKTCYSFLQHSKQQQQQRQQQGDIELATAIGQDLLLEVKKMQALLQEKTNALTSLALEKADALQEIDQLTSQLKQRSDTIECRKEQLWTLEIEKQEQAQTISDLKQDLKRTLAEQSRMEDQDSKLKQELEQLKQQQVIWQETEEQAKQDKLDLAITRRRFAALQRQVSSNKVMVDASRVSFAGGSSYATYDTARFSLPPNPQLNFSHLAPSYPTTLSSSVSHPVSIAKSVRQQQQQQQDEMITMNAELRASLTAANDTIQTLQHSLIDEQTKRAEMETLWREAQEAIENEHDSPTSNSTTTTSSPRPTYQADDLMDSLTTNINEQIGIELPAPPSKRIISKETRIKRQKCLSLGYELSLAGPGGKSPCFFTDGGFLGDKNVGTVLPNVAKQWCSETLEPHTNLDNTLCDNPLELPSSANHGYTRQEHRNDEPIDDPPCPVDEPSLSDCPPSQQSGVADDDNGTECTPHATCHHFHFGSSDYNKNSDSRIYTRALTKTMIGDWMWKYTRKVAGKGISEHKHKRFFWLHPYSRTLFWSTQEPGVDGHCYNTKSLLIESFMVINDGSKTSFYLQSSNRSLKFQCTNDYTHQEWLLSLKHLLIDTPSSKKEDKQHQVGYRRLGKLLKTHPPSMRQCSSQPDALSSKCTSRPLDASHPASFVSFPSMTKRIHVPVKLAY</sequence>
<evidence type="ECO:0000259" key="3">
    <source>
        <dbReference type="PROSITE" id="PS50003"/>
    </source>
</evidence>
<dbReference type="GO" id="GO:0005739">
    <property type="term" value="C:mitochondrion"/>
    <property type="evidence" value="ECO:0007669"/>
    <property type="project" value="TreeGrafter"/>
</dbReference>
<evidence type="ECO:0000256" key="2">
    <source>
        <dbReference type="SAM" id="MobiDB-lite"/>
    </source>
</evidence>
<gene>
    <name evidence="4" type="primary">ABSGL_13712.1 scaffold 14267</name>
</gene>
<evidence type="ECO:0000313" key="5">
    <source>
        <dbReference type="Proteomes" id="UP000078561"/>
    </source>
</evidence>
<dbReference type="InParanoid" id="A0A168S8E6"/>
<dbReference type="GO" id="GO:0005543">
    <property type="term" value="F:phospholipid binding"/>
    <property type="evidence" value="ECO:0007669"/>
    <property type="project" value="InterPro"/>
</dbReference>
<reference evidence="4" key="1">
    <citation type="submission" date="2016-04" db="EMBL/GenBank/DDBJ databases">
        <authorList>
            <person name="Evans L.H."/>
            <person name="Alamgir A."/>
            <person name="Owens N."/>
            <person name="Weber N.D."/>
            <person name="Virtaneva K."/>
            <person name="Barbian K."/>
            <person name="Babar A."/>
            <person name="Rosenke K."/>
        </authorList>
    </citation>
    <scope>NUCLEOTIDE SEQUENCE [LARGE SCALE GENOMIC DNA]</scope>
    <source>
        <strain evidence="4">CBS 101.48</strain>
    </source>
</reference>
<dbReference type="PANTHER" id="PTHR28190">
    <property type="entry name" value="NUCLEAR MIGRATION PROTEIN NUM1"/>
    <property type="match status" value="1"/>
</dbReference>
<dbReference type="SMART" id="SM00233">
    <property type="entry name" value="PH"/>
    <property type="match status" value="1"/>
</dbReference>
<feature type="region of interest" description="Disordered" evidence="2">
    <location>
        <begin position="674"/>
        <end position="694"/>
    </location>
</feature>
<feature type="coiled-coil region" evidence="1">
    <location>
        <begin position="93"/>
        <end position="197"/>
    </location>
</feature>
<dbReference type="GO" id="GO:0000226">
    <property type="term" value="P:microtubule cytoskeleton organization"/>
    <property type="evidence" value="ECO:0007669"/>
    <property type="project" value="TreeGrafter"/>
</dbReference>
<dbReference type="GO" id="GO:0015631">
    <property type="term" value="F:tubulin binding"/>
    <property type="evidence" value="ECO:0007669"/>
    <property type="project" value="TreeGrafter"/>
</dbReference>
<dbReference type="GO" id="GO:0005938">
    <property type="term" value="C:cell cortex"/>
    <property type="evidence" value="ECO:0007669"/>
    <property type="project" value="InterPro"/>
</dbReference>
<dbReference type="GO" id="GO:0032065">
    <property type="term" value="P:maintenance of protein location in cell cortex"/>
    <property type="evidence" value="ECO:0007669"/>
    <property type="project" value="InterPro"/>
</dbReference>
<name>A0A168S8E6_ABSGL</name>